<feature type="region of interest" description="Disordered" evidence="1">
    <location>
        <begin position="261"/>
        <end position="401"/>
    </location>
</feature>
<reference evidence="2 3" key="1">
    <citation type="journal article" date="2009" name="Science">
        <title>Green evolution and dynamic adaptations revealed by genomes of the marine picoeukaryotes Micromonas.</title>
        <authorList>
            <person name="Worden A.Z."/>
            <person name="Lee J.H."/>
            <person name="Mock T."/>
            <person name="Rouze P."/>
            <person name="Simmons M.P."/>
            <person name="Aerts A.L."/>
            <person name="Allen A.E."/>
            <person name="Cuvelier M.L."/>
            <person name="Derelle E."/>
            <person name="Everett M.V."/>
            <person name="Foulon E."/>
            <person name="Grimwood J."/>
            <person name="Gundlach H."/>
            <person name="Henrissat B."/>
            <person name="Napoli C."/>
            <person name="McDonald S.M."/>
            <person name="Parker M.S."/>
            <person name="Rombauts S."/>
            <person name="Salamov A."/>
            <person name="Von Dassow P."/>
            <person name="Badger J.H."/>
            <person name="Coutinho P.M."/>
            <person name="Demir E."/>
            <person name="Dubchak I."/>
            <person name="Gentemann C."/>
            <person name="Eikrem W."/>
            <person name="Gready J.E."/>
            <person name="John U."/>
            <person name="Lanier W."/>
            <person name="Lindquist E.A."/>
            <person name="Lucas S."/>
            <person name="Mayer K.F."/>
            <person name="Moreau H."/>
            <person name="Not F."/>
            <person name="Otillar R."/>
            <person name="Panaud O."/>
            <person name="Pangilinan J."/>
            <person name="Paulsen I."/>
            <person name="Piegu B."/>
            <person name="Poliakov A."/>
            <person name="Robbens S."/>
            <person name="Schmutz J."/>
            <person name="Toulza E."/>
            <person name="Wyss T."/>
            <person name="Zelensky A."/>
            <person name="Zhou K."/>
            <person name="Armbrust E.V."/>
            <person name="Bhattacharya D."/>
            <person name="Goodenough U.W."/>
            <person name="Van de Peer Y."/>
            <person name="Grigoriev I.V."/>
        </authorList>
    </citation>
    <scope>NUCLEOTIDE SEQUENCE [LARGE SCALE GENOMIC DNA]</scope>
    <source>
        <strain evidence="2 3">CCMP1545</strain>
    </source>
</reference>
<feature type="compositionally biased region" description="Low complexity" evidence="1">
    <location>
        <begin position="359"/>
        <end position="374"/>
    </location>
</feature>
<feature type="compositionally biased region" description="Gly residues" evidence="1">
    <location>
        <begin position="277"/>
        <end position="288"/>
    </location>
</feature>
<dbReference type="KEGG" id="mpp:MICPUCDRAFT_59168"/>
<dbReference type="EMBL" id="GG663741">
    <property type="protein sequence ID" value="EEH55898.1"/>
    <property type="molecule type" value="Genomic_DNA"/>
</dbReference>
<protein>
    <submittedName>
        <fullName evidence="2">Predicted protein</fullName>
    </submittedName>
</protein>
<feature type="compositionally biased region" description="Low complexity" evidence="1">
    <location>
        <begin position="263"/>
        <end position="276"/>
    </location>
</feature>
<evidence type="ECO:0000313" key="2">
    <source>
        <dbReference type="EMBL" id="EEH55898.1"/>
    </source>
</evidence>
<keyword evidence="3" id="KW-1185">Reference proteome</keyword>
<evidence type="ECO:0000313" key="3">
    <source>
        <dbReference type="Proteomes" id="UP000001876"/>
    </source>
</evidence>
<dbReference type="OrthoDB" id="10683604at2759"/>
<gene>
    <name evidence="2" type="ORF">MICPUCDRAFT_59168</name>
</gene>
<dbReference type="PROSITE" id="PS50330">
    <property type="entry name" value="UIM"/>
    <property type="match status" value="1"/>
</dbReference>
<name>C1MWL9_MICPC</name>
<feature type="compositionally biased region" description="Pro residues" evidence="1">
    <location>
        <begin position="375"/>
        <end position="389"/>
    </location>
</feature>
<proteinExistence type="predicted"/>
<organism evidence="3">
    <name type="scientific">Micromonas pusilla (strain CCMP1545)</name>
    <name type="common">Picoplanktonic green alga</name>
    <dbReference type="NCBI Taxonomy" id="564608"/>
    <lineage>
        <taxon>Eukaryota</taxon>
        <taxon>Viridiplantae</taxon>
        <taxon>Chlorophyta</taxon>
        <taxon>Mamiellophyceae</taxon>
        <taxon>Mamiellales</taxon>
        <taxon>Mamiellaceae</taxon>
        <taxon>Micromonas</taxon>
    </lineage>
</organism>
<feature type="compositionally biased region" description="Pro residues" evidence="1">
    <location>
        <begin position="319"/>
        <end position="342"/>
    </location>
</feature>
<accession>C1MWL9</accession>
<dbReference type="Proteomes" id="UP000001876">
    <property type="component" value="Unassembled WGS sequence"/>
</dbReference>
<feature type="compositionally biased region" description="Low complexity" evidence="1">
    <location>
        <begin position="308"/>
        <end position="318"/>
    </location>
</feature>
<dbReference type="RefSeq" id="XP_003059946.1">
    <property type="nucleotide sequence ID" value="XM_003059900.1"/>
</dbReference>
<feature type="compositionally biased region" description="Basic and acidic residues" evidence="1">
    <location>
        <begin position="152"/>
        <end position="162"/>
    </location>
</feature>
<feature type="compositionally biased region" description="Gly residues" evidence="1">
    <location>
        <begin position="390"/>
        <end position="401"/>
    </location>
</feature>
<dbReference type="AlphaFoldDB" id="C1MWL9"/>
<evidence type="ECO:0000256" key="1">
    <source>
        <dbReference type="SAM" id="MobiDB-lite"/>
    </source>
</evidence>
<dbReference type="InterPro" id="IPR003903">
    <property type="entry name" value="UIM_dom"/>
</dbReference>
<sequence>MSLSRGGEYVALEDKDARSSLMTRREQVRVGGVARVLSLPSLAYSATFHHSFIFSSRSDIRPPSRPTQAEAVDDMDRELGSPTDAEYDDGRVIERPATFSERAASKFAAMKEATKAAMCKMKNKAKEFAAVGGGSASSSSTTTPAHGVPPSQRREVYGDERFTPPPEVITPAMRQARLAERLDAAAAAAEILFECRVASSSGDRGDDDHSEMLTQLRATCEEHLNALASEVESGGVEHEQMLARAIEVAEQLVAAIGDDDDATATAEPGGSVDSGVDSGGGGSGGGGAPAMISVTQDATPPPTPPPLVDLLAGLDVGGPPAPPPAPVAPIAPAAEAPPPPESTPQTSERPSSREEEEAMIAAAIAASLAESRPAPEQPAPAPIPPPPAPGGGGGGGNLIDI</sequence>
<feature type="region of interest" description="Disordered" evidence="1">
    <location>
        <begin position="131"/>
        <end position="167"/>
    </location>
</feature>
<dbReference type="GeneID" id="9685126"/>